<evidence type="ECO:0000313" key="6">
    <source>
        <dbReference type="EMBL" id="KAK0651022.1"/>
    </source>
</evidence>
<dbReference type="PANTHER" id="PTHR43712">
    <property type="entry name" value="PUTATIVE (AFU_ORTHOLOGUE AFUA_4G14580)-RELATED"/>
    <property type="match status" value="1"/>
</dbReference>
<protein>
    <submittedName>
        <fullName evidence="6">O-methyl transferase B</fullName>
    </submittedName>
</protein>
<keyword evidence="1" id="KW-0489">Methyltransferase</keyword>
<reference evidence="6" key="1">
    <citation type="submission" date="2023-06" db="EMBL/GenBank/DDBJ databases">
        <title>Genome-scale phylogeny and comparative genomics of the fungal order Sordariales.</title>
        <authorList>
            <consortium name="Lawrence Berkeley National Laboratory"/>
            <person name="Hensen N."/>
            <person name="Bonometti L."/>
            <person name="Westerberg I."/>
            <person name="Brannstrom I.O."/>
            <person name="Guillou S."/>
            <person name="Cros-Aarteil S."/>
            <person name="Calhoun S."/>
            <person name="Haridas S."/>
            <person name="Kuo A."/>
            <person name="Mondo S."/>
            <person name="Pangilinan J."/>
            <person name="Riley R."/>
            <person name="Labutti K."/>
            <person name="Andreopoulos B."/>
            <person name="Lipzen A."/>
            <person name="Chen C."/>
            <person name="Yanf M."/>
            <person name="Daum C."/>
            <person name="Ng V."/>
            <person name="Clum A."/>
            <person name="Steindorff A."/>
            <person name="Ohm R."/>
            <person name="Martin F."/>
            <person name="Silar P."/>
            <person name="Natvig D."/>
            <person name="Lalanne C."/>
            <person name="Gautier V."/>
            <person name="Ament-Velasquez S.L."/>
            <person name="Kruys A."/>
            <person name="Hutchinson M.I."/>
            <person name="Powell A.J."/>
            <person name="Barry K."/>
            <person name="Miller A.N."/>
            <person name="Grigoriev I.V."/>
            <person name="Debuchy R."/>
            <person name="Gladieux P."/>
            <person name="Thoren M.H."/>
            <person name="Johannesson H."/>
        </authorList>
    </citation>
    <scope>NUCLEOTIDE SEQUENCE</scope>
    <source>
        <strain evidence="6">SMH2532-1</strain>
    </source>
</reference>
<keyword evidence="3" id="KW-0949">S-adenosyl-L-methionine</keyword>
<dbReference type="PROSITE" id="PS51683">
    <property type="entry name" value="SAM_OMT_II"/>
    <property type="match status" value="1"/>
</dbReference>
<dbReference type="Gene3D" id="3.40.50.150">
    <property type="entry name" value="Vaccinia Virus protein VP39"/>
    <property type="match status" value="1"/>
</dbReference>
<dbReference type="SUPFAM" id="SSF53335">
    <property type="entry name" value="S-adenosyl-L-methionine-dependent methyltransferases"/>
    <property type="match status" value="1"/>
</dbReference>
<dbReference type="InterPro" id="IPR036388">
    <property type="entry name" value="WH-like_DNA-bd_sf"/>
</dbReference>
<name>A0AA40CUC0_9PEZI</name>
<keyword evidence="2 6" id="KW-0808">Transferase</keyword>
<gene>
    <name evidence="6" type="ORF">B0T16DRAFT_403028</name>
</gene>
<dbReference type="InterPro" id="IPR001077">
    <property type="entry name" value="COMT_C"/>
</dbReference>
<comment type="caution">
    <text evidence="6">The sequence shown here is derived from an EMBL/GenBank/DDBJ whole genome shotgun (WGS) entry which is preliminary data.</text>
</comment>
<accession>A0AA40CUC0</accession>
<feature type="active site" description="Proton acceptor" evidence="4">
    <location>
        <position position="292"/>
    </location>
</feature>
<dbReference type="GO" id="GO:0032259">
    <property type="term" value="P:methylation"/>
    <property type="evidence" value="ECO:0007669"/>
    <property type="project" value="UniProtKB-KW"/>
</dbReference>
<sequence>MTDSAFEQIRAVAATADESERRALVASLRNLASSFEDAGEITHRIGCAALETAAVEIGFDLGLFKHLVEAGSPINVSDAASKSRADPALVLRIFRYLAAIGTVSETGPGQFAANNVTNTLASDMGVAAVRHYFYTATPPYTILPAFLKKTGYKNPSDDLHSPFQDAFHTSLHPYAWFADPANAKNLTYFNDFMALRREPDLSWLSVYPVEDMSANWPADQAIYVNIGGSIGHQCAQFKAAFPTLPGRVILQDLPHSIAHALPTPGVENMAHNFWDPQPIRHAKFYYMRAVCHNHPDHKVLDLLKITKEAMSPESILLLDEMILPETGVHAESAVLDMTMMTAFASAERTEAQWRVLVEGAGLRLVKTYVYNKAGYESVMDVRL</sequence>
<dbReference type="Pfam" id="PF00891">
    <property type="entry name" value="Methyltransf_2"/>
    <property type="match status" value="1"/>
</dbReference>
<evidence type="ECO:0000256" key="4">
    <source>
        <dbReference type="PIRSR" id="PIRSR005739-1"/>
    </source>
</evidence>
<feature type="domain" description="O-methyltransferase C-terminal" evidence="5">
    <location>
        <begin position="224"/>
        <end position="362"/>
    </location>
</feature>
<keyword evidence="7" id="KW-1185">Reference proteome</keyword>
<organism evidence="6 7">
    <name type="scientific">Cercophora newfieldiana</name>
    <dbReference type="NCBI Taxonomy" id="92897"/>
    <lineage>
        <taxon>Eukaryota</taxon>
        <taxon>Fungi</taxon>
        <taxon>Dikarya</taxon>
        <taxon>Ascomycota</taxon>
        <taxon>Pezizomycotina</taxon>
        <taxon>Sordariomycetes</taxon>
        <taxon>Sordariomycetidae</taxon>
        <taxon>Sordariales</taxon>
        <taxon>Lasiosphaeriaceae</taxon>
        <taxon>Cercophora</taxon>
    </lineage>
</organism>
<dbReference type="GO" id="GO:0008171">
    <property type="term" value="F:O-methyltransferase activity"/>
    <property type="evidence" value="ECO:0007669"/>
    <property type="project" value="InterPro"/>
</dbReference>
<evidence type="ECO:0000256" key="1">
    <source>
        <dbReference type="ARBA" id="ARBA00022603"/>
    </source>
</evidence>
<evidence type="ECO:0000313" key="7">
    <source>
        <dbReference type="Proteomes" id="UP001174936"/>
    </source>
</evidence>
<proteinExistence type="predicted"/>
<dbReference type="EMBL" id="JAULSV010000002">
    <property type="protein sequence ID" value="KAK0651022.1"/>
    <property type="molecule type" value="Genomic_DNA"/>
</dbReference>
<evidence type="ECO:0000256" key="3">
    <source>
        <dbReference type="ARBA" id="ARBA00022691"/>
    </source>
</evidence>
<dbReference type="AlphaFoldDB" id="A0AA40CUC0"/>
<dbReference type="Gene3D" id="1.10.10.10">
    <property type="entry name" value="Winged helix-like DNA-binding domain superfamily/Winged helix DNA-binding domain"/>
    <property type="match status" value="1"/>
</dbReference>
<dbReference type="PANTHER" id="PTHR43712:SF4">
    <property type="entry name" value="O-METHYLTRANSFERASE DOMAIN-CONTAINING PROTEIN"/>
    <property type="match status" value="1"/>
</dbReference>
<evidence type="ECO:0000256" key="2">
    <source>
        <dbReference type="ARBA" id="ARBA00022679"/>
    </source>
</evidence>
<dbReference type="SUPFAM" id="SSF46785">
    <property type="entry name" value="Winged helix' DNA-binding domain"/>
    <property type="match status" value="1"/>
</dbReference>
<dbReference type="InterPro" id="IPR029063">
    <property type="entry name" value="SAM-dependent_MTases_sf"/>
</dbReference>
<evidence type="ECO:0000259" key="5">
    <source>
        <dbReference type="Pfam" id="PF00891"/>
    </source>
</evidence>
<dbReference type="InterPro" id="IPR036390">
    <property type="entry name" value="WH_DNA-bd_sf"/>
</dbReference>
<dbReference type="PIRSF" id="PIRSF005739">
    <property type="entry name" value="O-mtase"/>
    <property type="match status" value="1"/>
</dbReference>
<dbReference type="Proteomes" id="UP001174936">
    <property type="component" value="Unassembled WGS sequence"/>
</dbReference>
<dbReference type="InterPro" id="IPR016461">
    <property type="entry name" value="COMT-like"/>
</dbReference>